<feature type="non-terminal residue" evidence="1">
    <location>
        <position position="1"/>
    </location>
</feature>
<gene>
    <name evidence="1" type="ORF">B1B_06873</name>
</gene>
<proteinExistence type="predicted"/>
<dbReference type="SUPFAM" id="SSF53706">
    <property type="entry name" value="Formate dehydrogenase/DMSO reductase, domains 1-3"/>
    <property type="match status" value="1"/>
</dbReference>
<organism evidence="1">
    <name type="scientific">mine drainage metagenome</name>
    <dbReference type="NCBI Taxonomy" id="410659"/>
    <lineage>
        <taxon>unclassified sequences</taxon>
        <taxon>metagenomes</taxon>
        <taxon>ecological metagenomes</taxon>
    </lineage>
</organism>
<dbReference type="Gene3D" id="3.40.50.12440">
    <property type="match status" value="1"/>
</dbReference>
<dbReference type="AlphaFoldDB" id="T1B5Q8"/>
<reference evidence="1" key="2">
    <citation type="journal article" date="2014" name="ISME J.">
        <title>Microbial stratification in low pH oxic and suboxic macroscopic growths along an acid mine drainage.</title>
        <authorList>
            <person name="Mendez-Garcia C."/>
            <person name="Mesa V."/>
            <person name="Sprenger R.R."/>
            <person name="Richter M."/>
            <person name="Diez M.S."/>
            <person name="Solano J."/>
            <person name="Bargiela R."/>
            <person name="Golyshina O.V."/>
            <person name="Manteca A."/>
            <person name="Ramos J.L."/>
            <person name="Gallego J.R."/>
            <person name="Llorente I."/>
            <person name="Martins Dos Santos V.A."/>
            <person name="Jensen O.N."/>
            <person name="Pelaez A.I."/>
            <person name="Sanchez J."/>
            <person name="Ferrer M."/>
        </authorList>
    </citation>
    <scope>NUCLEOTIDE SEQUENCE</scope>
</reference>
<reference evidence="1" key="1">
    <citation type="submission" date="2013-08" db="EMBL/GenBank/DDBJ databases">
        <authorList>
            <person name="Mendez C."/>
            <person name="Richter M."/>
            <person name="Ferrer M."/>
            <person name="Sanchez J."/>
        </authorList>
    </citation>
    <scope>NUCLEOTIDE SEQUENCE</scope>
</reference>
<protein>
    <submittedName>
        <fullName evidence="1">Nitrate reductase alpha subunit</fullName>
    </submittedName>
</protein>
<dbReference type="EMBL" id="AUZY01004358">
    <property type="protein sequence ID" value="EQD63763.1"/>
    <property type="molecule type" value="Genomic_DNA"/>
</dbReference>
<name>T1B5Q8_9ZZZZ</name>
<sequence length="65" mass="6974">GGGSLRRGVPTLRIGGQLVTTVFDLTLANYGVSREGLPGEWPQGYEDPLPYTPAWQAEITSSRLA</sequence>
<comment type="caution">
    <text evidence="1">The sequence shown here is derived from an EMBL/GenBank/DDBJ whole genome shotgun (WGS) entry which is preliminary data.</text>
</comment>
<evidence type="ECO:0000313" key="1">
    <source>
        <dbReference type="EMBL" id="EQD63763.1"/>
    </source>
</evidence>
<accession>T1B5Q8</accession>